<accession>V4AL86</accession>
<organism evidence="5 6">
    <name type="scientific">Lottia gigantea</name>
    <name type="common">Giant owl limpet</name>
    <dbReference type="NCBI Taxonomy" id="225164"/>
    <lineage>
        <taxon>Eukaryota</taxon>
        <taxon>Metazoa</taxon>
        <taxon>Spiralia</taxon>
        <taxon>Lophotrochozoa</taxon>
        <taxon>Mollusca</taxon>
        <taxon>Gastropoda</taxon>
        <taxon>Patellogastropoda</taxon>
        <taxon>Lottioidea</taxon>
        <taxon>Lottiidae</taxon>
        <taxon>Lottia</taxon>
    </lineage>
</organism>
<dbReference type="EMBL" id="KB201656">
    <property type="protein sequence ID" value="ESO95525.1"/>
    <property type="molecule type" value="Genomic_DNA"/>
</dbReference>
<keyword evidence="3" id="KW-0813">Transport</keyword>
<feature type="non-terminal residue" evidence="5">
    <location>
        <position position="1"/>
    </location>
</feature>
<dbReference type="RefSeq" id="XP_009053777.1">
    <property type="nucleotide sequence ID" value="XM_009055529.1"/>
</dbReference>
<sequence length="228" mass="26549">LQEKLLANYSSDIRPIRNQSEAMNISLSCTIEGVTDVNDVLQTVSLSIVLKLMWIDELLQWDRDDYGIEYITIPDSRRWTPKLMTLNSMNKRSIFSDETHPYLMSYEGKAEWLPATYFTIYCQLDMTNFPFDEQTCEFYILPIDFQTDQLTLYFENQPDLKILQENGEWDVVRLEGEELSSKSLSRQRLVVTITLKRRSTFMLLNVFLPVIVLSFLNVAVFVVPTNSG</sequence>
<dbReference type="FunFam" id="2.70.170.10:FF:000028">
    <property type="entry name" value="AcetylCholine Receptor"/>
    <property type="match status" value="1"/>
</dbReference>
<dbReference type="InterPro" id="IPR006201">
    <property type="entry name" value="Neur_channel"/>
</dbReference>
<dbReference type="SUPFAM" id="SSF63712">
    <property type="entry name" value="Nicotinic receptor ligand binding domain-like"/>
    <property type="match status" value="1"/>
</dbReference>
<dbReference type="CDD" id="cd18989">
    <property type="entry name" value="LGIC_ECD_cation"/>
    <property type="match status" value="1"/>
</dbReference>
<dbReference type="AlphaFoldDB" id="V4AL86"/>
<comment type="subcellular location">
    <subcellularLocation>
        <location evidence="1">Membrane</location>
        <topology evidence="1">Multi-pass membrane protein</topology>
    </subcellularLocation>
</comment>
<dbReference type="PANTHER" id="PTHR18945">
    <property type="entry name" value="NEUROTRANSMITTER GATED ION CHANNEL"/>
    <property type="match status" value="1"/>
</dbReference>
<dbReference type="GO" id="GO:0005230">
    <property type="term" value="F:extracellular ligand-gated monoatomic ion channel activity"/>
    <property type="evidence" value="ECO:0007669"/>
    <property type="project" value="InterPro"/>
</dbReference>
<proteinExistence type="inferred from homology"/>
<comment type="caution">
    <text evidence="3">Lacks conserved residue(s) required for the propagation of feature annotation.</text>
</comment>
<dbReference type="Gene3D" id="2.70.170.10">
    <property type="entry name" value="Neurotransmitter-gated ion-channel ligand-binding domain"/>
    <property type="match status" value="1"/>
</dbReference>
<dbReference type="KEGG" id="lgi:LOTGIDRAFT_56631"/>
<dbReference type="GO" id="GO:0016020">
    <property type="term" value="C:membrane"/>
    <property type="evidence" value="ECO:0007669"/>
    <property type="project" value="UniProtKB-SubCell"/>
</dbReference>
<dbReference type="CTD" id="20251358"/>
<protein>
    <recommendedName>
        <fullName evidence="4">Neurotransmitter-gated ion-channel ligand-binding domain-containing protein</fullName>
    </recommendedName>
</protein>
<dbReference type="GeneID" id="20251358"/>
<dbReference type="PROSITE" id="PS00236">
    <property type="entry name" value="NEUROTR_ION_CHANNEL"/>
    <property type="match status" value="1"/>
</dbReference>
<dbReference type="Pfam" id="PF02931">
    <property type="entry name" value="Neur_chan_LBD"/>
    <property type="match status" value="1"/>
</dbReference>
<dbReference type="OrthoDB" id="5809364at2759"/>
<keyword evidence="2 3" id="KW-0472">Membrane</keyword>
<dbReference type="STRING" id="225164.V4AL86"/>
<evidence type="ECO:0000259" key="4">
    <source>
        <dbReference type="Pfam" id="PF02931"/>
    </source>
</evidence>
<gene>
    <name evidence="5" type="ORF">LOTGIDRAFT_56631</name>
</gene>
<feature type="domain" description="Neurotransmitter-gated ion-channel ligand-binding" evidence="4">
    <location>
        <begin position="2"/>
        <end position="198"/>
    </location>
</feature>
<keyword evidence="6" id="KW-1185">Reference proteome</keyword>
<reference evidence="5 6" key="1">
    <citation type="journal article" date="2013" name="Nature">
        <title>Insights into bilaterian evolution from three spiralian genomes.</title>
        <authorList>
            <person name="Simakov O."/>
            <person name="Marletaz F."/>
            <person name="Cho S.J."/>
            <person name="Edsinger-Gonzales E."/>
            <person name="Havlak P."/>
            <person name="Hellsten U."/>
            <person name="Kuo D.H."/>
            <person name="Larsson T."/>
            <person name="Lv J."/>
            <person name="Arendt D."/>
            <person name="Savage R."/>
            <person name="Osoegawa K."/>
            <person name="de Jong P."/>
            <person name="Grimwood J."/>
            <person name="Chapman J.A."/>
            <person name="Shapiro H."/>
            <person name="Aerts A."/>
            <person name="Otillar R.P."/>
            <person name="Terry A.Y."/>
            <person name="Boore J.L."/>
            <person name="Grigoriev I.V."/>
            <person name="Lindberg D.R."/>
            <person name="Seaver E.C."/>
            <person name="Weisblat D.A."/>
            <person name="Putnam N.H."/>
            <person name="Rokhsar D.S."/>
        </authorList>
    </citation>
    <scope>NUCLEOTIDE SEQUENCE [LARGE SCALE GENOMIC DNA]</scope>
</reference>
<dbReference type="PRINTS" id="PR00252">
    <property type="entry name" value="NRIONCHANNEL"/>
</dbReference>
<keyword evidence="3" id="KW-1133">Transmembrane helix</keyword>
<dbReference type="InterPro" id="IPR036734">
    <property type="entry name" value="Neur_chan_lig-bd_sf"/>
</dbReference>
<keyword evidence="3" id="KW-0406">Ion transport</keyword>
<evidence type="ECO:0000313" key="6">
    <source>
        <dbReference type="Proteomes" id="UP000030746"/>
    </source>
</evidence>
<dbReference type="OMA" id="QYINCIC"/>
<keyword evidence="3" id="KW-0407">Ion channel</keyword>
<dbReference type="InterPro" id="IPR018000">
    <property type="entry name" value="Neurotransmitter_ion_chnl_CS"/>
</dbReference>
<evidence type="ECO:0000256" key="2">
    <source>
        <dbReference type="ARBA" id="ARBA00023136"/>
    </source>
</evidence>
<dbReference type="Proteomes" id="UP000030746">
    <property type="component" value="Unassembled WGS sequence"/>
</dbReference>
<evidence type="ECO:0000256" key="3">
    <source>
        <dbReference type="RuleBase" id="RU000687"/>
    </source>
</evidence>
<dbReference type="HOGENOM" id="CLU_018074_2_2_1"/>
<feature type="non-terminal residue" evidence="5">
    <location>
        <position position="228"/>
    </location>
</feature>
<evidence type="ECO:0000313" key="5">
    <source>
        <dbReference type="EMBL" id="ESO95525.1"/>
    </source>
</evidence>
<comment type="similarity">
    <text evidence="3">Belongs to the ligand-gated ion channel (TC 1.A.9) family.</text>
</comment>
<dbReference type="GO" id="GO:0004888">
    <property type="term" value="F:transmembrane signaling receptor activity"/>
    <property type="evidence" value="ECO:0007669"/>
    <property type="project" value="InterPro"/>
</dbReference>
<keyword evidence="3" id="KW-0812">Transmembrane</keyword>
<feature type="transmembrane region" description="Helical" evidence="3">
    <location>
        <begin position="202"/>
        <end position="223"/>
    </location>
</feature>
<name>V4AL86_LOTGI</name>
<evidence type="ECO:0000256" key="1">
    <source>
        <dbReference type="ARBA" id="ARBA00004141"/>
    </source>
</evidence>
<dbReference type="InterPro" id="IPR006202">
    <property type="entry name" value="Neur_chan_lig-bd"/>
</dbReference>